<proteinExistence type="predicted"/>
<protein>
    <recommendedName>
        <fullName evidence="1">Serine aminopeptidase S33 domain-containing protein</fullName>
    </recommendedName>
</protein>
<dbReference type="Gene3D" id="3.40.50.1820">
    <property type="entry name" value="alpha/beta hydrolase"/>
    <property type="match status" value="1"/>
</dbReference>
<dbReference type="InterPro" id="IPR029058">
    <property type="entry name" value="AB_hydrolase_fold"/>
</dbReference>
<feature type="domain" description="Serine aminopeptidase S33" evidence="1">
    <location>
        <begin position="37"/>
        <end position="169"/>
    </location>
</feature>
<dbReference type="PANTHER" id="PTHR47381">
    <property type="entry name" value="ALPHA/BETA-HYDROLASES SUPERFAMILY PROTEIN"/>
    <property type="match status" value="1"/>
</dbReference>
<dbReference type="InterPro" id="IPR022742">
    <property type="entry name" value="Hydrolase_4"/>
</dbReference>
<evidence type="ECO:0000259" key="1">
    <source>
        <dbReference type="Pfam" id="PF12146"/>
    </source>
</evidence>
<dbReference type="PANTHER" id="PTHR47381:SF3">
    <property type="entry name" value="ALPHA_BETA-HYDROLASES SUPERFAMILY PROTEIN"/>
    <property type="match status" value="1"/>
</dbReference>
<accession>A0A7W8GCG2</accession>
<comment type="caution">
    <text evidence="2">The sequence shown here is derived from an EMBL/GenBank/DDBJ whole genome shotgun (WGS) entry which is preliminary data.</text>
</comment>
<dbReference type="Pfam" id="PF12146">
    <property type="entry name" value="Hydrolase_4"/>
    <property type="match status" value="1"/>
</dbReference>
<name>A0A7W8GCG2_9DEIO</name>
<organism evidence="2 3">
    <name type="scientific">Deinococcus budaensis</name>
    <dbReference type="NCBI Taxonomy" id="1665626"/>
    <lineage>
        <taxon>Bacteria</taxon>
        <taxon>Thermotogati</taxon>
        <taxon>Deinococcota</taxon>
        <taxon>Deinococci</taxon>
        <taxon>Deinococcales</taxon>
        <taxon>Deinococcaceae</taxon>
        <taxon>Deinococcus</taxon>
    </lineage>
</organism>
<dbReference type="RefSeq" id="WP_184024709.1">
    <property type="nucleotide sequence ID" value="NZ_JACHFN010000001.1"/>
</dbReference>
<sequence>MTDPRATPLHEGTPYLTERRVLAGVPVLIERPPEAADVRALCVVYHGAWAAKEGKLGVYTALAARGWAVVLPDAALHGERLGDAPADLNPREYVWQSVRGTVAEAPALLDALAELFSPLPVAVVGSSMGGYVAQTLARTEKRVTCAAALITSGVWQEPEVRRPDLRAWLEAQRPVTHADDLPPCTLLLASGDRDAVFPLAHHHAPTAAAYRAAYQRAGCPQRFREQVFAGVGHFTSRAMRDAVVRFLLAPDT</sequence>
<dbReference type="Proteomes" id="UP000525389">
    <property type="component" value="Unassembled WGS sequence"/>
</dbReference>
<evidence type="ECO:0000313" key="3">
    <source>
        <dbReference type="Proteomes" id="UP000525389"/>
    </source>
</evidence>
<reference evidence="2 3" key="1">
    <citation type="submission" date="2020-08" db="EMBL/GenBank/DDBJ databases">
        <title>Genomic Encyclopedia of Type Strains, Phase IV (KMG-IV): sequencing the most valuable type-strain genomes for metagenomic binning, comparative biology and taxonomic classification.</title>
        <authorList>
            <person name="Goeker M."/>
        </authorList>
    </citation>
    <scope>NUCLEOTIDE SEQUENCE [LARGE SCALE GENOMIC DNA]</scope>
    <source>
        <strain evidence="2 3">DSM 101791</strain>
    </source>
</reference>
<dbReference type="AlphaFoldDB" id="A0A7W8GCG2"/>
<gene>
    <name evidence="2" type="ORF">HNQ09_000412</name>
</gene>
<keyword evidence="3" id="KW-1185">Reference proteome</keyword>
<dbReference type="EMBL" id="JACHFN010000001">
    <property type="protein sequence ID" value="MBB5232995.1"/>
    <property type="molecule type" value="Genomic_DNA"/>
</dbReference>
<evidence type="ECO:0000313" key="2">
    <source>
        <dbReference type="EMBL" id="MBB5232995.1"/>
    </source>
</evidence>
<dbReference type="SUPFAM" id="SSF53474">
    <property type="entry name" value="alpha/beta-Hydrolases"/>
    <property type="match status" value="1"/>
</dbReference>